<feature type="compositionally biased region" description="Basic and acidic residues" evidence="1">
    <location>
        <begin position="163"/>
        <end position="172"/>
    </location>
</feature>
<reference evidence="2" key="1">
    <citation type="submission" date="2023-07" db="EMBL/GenBank/DDBJ databases">
        <authorList>
            <consortium name="AG Swart"/>
            <person name="Singh M."/>
            <person name="Singh A."/>
            <person name="Seah K."/>
            <person name="Emmerich C."/>
        </authorList>
    </citation>
    <scope>NUCLEOTIDE SEQUENCE</scope>
    <source>
        <strain evidence="2">DP1</strain>
    </source>
</reference>
<feature type="region of interest" description="Disordered" evidence="1">
    <location>
        <begin position="136"/>
        <end position="232"/>
    </location>
</feature>
<dbReference type="AlphaFoldDB" id="A0AAD1XQA0"/>
<feature type="compositionally biased region" description="Basic and acidic residues" evidence="1">
    <location>
        <begin position="204"/>
        <end position="218"/>
    </location>
</feature>
<evidence type="ECO:0000313" key="2">
    <source>
        <dbReference type="EMBL" id="CAI2376726.1"/>
    </source>
</evidence>
<organism evidence="2 3">
    <name type="scientific">Euplotes crassus</name>
    <dbReference type="NCBI Taxonomy" id="5936"/>
    <lineage>
        <taxon>Eukaryota</taxon>
        <taxon>Sar</taxon>
        <taxon>Alveolata</taxon>
        <taxon>Ciliophora</taxon>
        <taxon>Intramacronucleata</taxon>
        <taxon>Spirotrichea</taxon>
        <taxon>Hypotrichia</taxon>
        <taxon>Euplotida</taxon>
        <taxon>Euplotidae</taxon>
        <taxon>Moneuplotes</taxon>
    </lineage>
</organism>
<sequence length="232" mass="25943">MNPPIGEQANENAVVANGGILLLDRILESIGSLFSSLTYKEKPKMEQVDKAMKQLARTQIIKKVASLYLFHSPYYHNTLGQEMVQKPEAEEEEVKINKNIHENSICEESNEECKSEDSTKSESLLGFIKTTKSESVESIESSQSLSRSHDSSDSYNPFINNDGEERKEDDSSSHNSDFRSGNSDPVSLSLCSSHESDNESLDQDNEHKDEEDSSHEADSSSFSGDLIQSYNY</sequence>
<evidence type="ECO:0000256" key="1">
    <source>
        <dbReference type="SAM" id="MobiDB-lite"/>
    </source>
</evidence>
<dbReference type="Proteomes" id="UP001295684">
    <property type="component" value="Unassembled WGS sequence"/>
</dbReference>
<accession>A0AAD1XQA0</accession>
<evidence type="ECO:0000313" key="3">
    <source>
        <dbReference type="Proteomes" id="UP001295684"/>
    </source>
</evidence>
<comment type="caution">
    <text evidence="2">The sequence shown here is derived from an EMBL/GenBank/DDBJ whole genome shotgun (WGS) entry which is preliminary data.</text>
</comment>
<proteinExistence type="predicted"/>
<dbReference type="EMBL" id="CAMPGE010018296">
    <property type="protein sequence ID" value="CAI2376726.1"/>
    <property type="molecule type" value="Genomic_DNA"/>
</dbReference>
<feature type="compositionally biased region" description="Polar residues" evidence="1">
    <location>
        <begin position="173"/>
        <end position="193"/>
    </location>
</feature>
<gene>
    <name evidence="2" type="ORF">ECRASSUSDP1_LOCUS18099</name>
</gene>
<feature type="compositionally biased region" description="Low complexity" evidence="1">
    <location>
        <begin position="136"/>
        <end position="146"/>
    </location>
</feature>
<name>A0AAD1XQA0_EUPCR</name>
<protein>
    <submittedName>
        <fullName evidence="2">Uncharacterized protein</fullName>
    </submittedName>
</protein>
<keyword evidence="3" id="KW-1185">Reference proteome</keyword>